<dbReference type="EMBL" id="LBYB01000015">
    <property type="protein sequence ID" value="KKR41271.1"/>
    <property type="molecule type" value="Genomic_DNA"/>
</dbReference>
<feature type="region of interest" description="Disordered" evidence="1">
    <location>
        <begin position="212"/>
        <end position="292"/>
    </location>
</feature>
<gene>
    <name evidence="2" type="ORF">UT77_C0015G0013</name>
</gene>
<evidence type="ECO:0000256" key="1">
    <source>
        <dbReference type="SAM" id="MobiDB-lite"/>
    </source>
</evidence>
<proteinExistence type="predicted"/>
<protein>
    <submittedName>
        <fullName evidence="2">Protein kinase</fullName>
    </submittedName>
</protein>
<dbReference type="Proteomes" id="UP000034881">
    <property type="component" value="Unassembled WGS sequence"/>
</dbReference>
<sequence length="292" mass="31649">MTARPEGAVQTSALEVINTGIPPIATIEAGKTNFLNEKPPGSCAVMMHLHQGVHGLNEGRPGEFNLFVQMRDNGEIHFPDGTKPDEMREAWRLTQNAGSLYIIKNNRVYGIFSREQLQNGAVALPTGVKGEQIGISYFNPNSPATDPDGTSVGIFKLNREWAPVPVTVSRTENRKSVVERFRKHAENVRRWLPFFLVLRFAETNLPPVYDAVPPSSAPPPEAPWIPQDPGFVVEPSPAPTFEPSPTATPELSTATPTNSPTRAVPSATPTEAQPTSTSTPTRSPVTPGSQKG</sequence>
<evidence type="ECO:0000313" key="3">
    <source>
        <dbReference type="Proteomes" id="UP000034881"/>
    </source>
</evidence>
<organism evidence="2 3">
    <name type="scientific">Candidatus Daviesbacteria bacterium GW2011_GWC2_40_12</name>
    <dbReference type="NCBI Taxonomy" id="1618431"/>
    <lineage>
        <taxon>Bacteria</taxon>
        <taxon>Candidatus Daviesiibacteriota</taxon>
    </lineage>
</organism>
<comment type="caution">
    <text evidence="2">The sequence shown here is derived from an EMBL/GenBank/DDBJ whole genome shotgun (WGS) entry which is preliminary data.</text>
</comment>
<feature type="compositionally biased region" description="Polar residues" evidence="1">
    <location>
        <begin position="243"/>
        <end position="273"/>
    </location>
</feature>
<reference evidence="2 3" key="1">
    <citation type="journal article" date="2015" name="Nature">
        <title>rRNA introns, odd ribosomes, and small enigmatic genomes across a large radiation of phyla.</title>
        <authorList>
            <person name="Brown C.T."/>
            <person name="Hug L.A."/>
            <person name="Thomas B.C."/>
            <person name="Sharon I."/>
            <person name="Castelle C.J."/>
            <person name="Singh A."/>
            <person name="Wilkins M.J."/>
            <person name="Williams K.H."/>
            <person name="Banfield J.F."/>
        </authorList>
    </citation>
    <scope>NUCLEOTIDE SEQUENCE [LARGE SCALE GENOMIC DNA]</scope>
</reference>
<accession>A0A0G0QV88</accession>
<keyword evidence="2" id="KW-0808">Transferase</keyword>
<evidence type="ECO:0000313" key="2">
    <source>
        <dbReference type="EMBL" id="KKR41271.1"/>
    </source>
</evidence>
<dbReference type="GO" id="GO:0016301">
    <property type="term" value="F:kinase activity"/>
    <property type="evidence" value="ECO:0007669"/>
    <property type="project" value="UniProtKB-KW"/>
</dbReference>
<feature type="compositionally biased region" description="Low complexity" evidence="1">
    <location>
        <begin position="274"/>
        <end position="292"/>
    </location>
</feature>
<keyword evidence="2" id="KW-0418">Kinase</keyword>
<dbReference type="AlphaFoldDB" id="A0A0G0QV88"/>
<name>A0A0G0QV88_9BACT</name>